<dbReference type="STRING" id="1137280.D777_01767"/>
<dbReference type="InterPro" id="IPR029063">
    <property type="entry name" value="SAM-dependent_MTases_sf"/>
</dbReference>
<evidence type="ECO:0008006" key="3">
    <source>
        <dbReference type="Google" id="ProtNLM"/>
    </source>
</evidence>
<reference evidence="1 2" key="1">
    <citation type="submission" date="2012-12" db="EMBL/GenBank/DDBJ databases">
        <title>Genome assembly of Marinobacter sp. AK21.</title>
        <authorList>
            <person name="Khatri I."/>
            <person name="Kumar R."/>
            <person name="Vaidya B."/>
            <person name="Subramanian S."/>
            <person name="Pinnaka A."/>
        </authorList>
    </citation>
    <scope>NUCLEOTIDE SEQUENCE [LARGE SCALE GENOMIC DNA]</scope>
    <source>
        <strain evidence="1 2">AK21</strain>
    </source>
</reference>
<evidence type="ECO:0000313" key="2">
    <source>
        <dbReference type="Proteomes" id="UP000035057"/>
    </source>
</evidence>
<dbReference type="Gene3D" id="3.40.50.150">
    <property type="entry name" value="Vaccinia Virus protein VP39"/>
    <property type="match status" value="1"/>
</dbReference>
<comment type="caution">
    <text evidence="1">The sequence shown here is derived from an EMBL/GenBank/DDBJ whole genome shotgun (WGS) entry which is preliminary data.</text>
</comment>
<dbReference type="RefSeq" id="WP_036130328.1">
    <property type="nucleotide sequence ID" value="NZ_ANIE01000005.1"/>
</dbReference>
<dbReference type="SUPFAM" id="SSF53335">
    <property type="entry name" value="S-adenosyl-L-methionine-dependent methyltransferases"/>
    <property type="match status" value="1"/>
</dbReference>
<accession>A0A072N376</accession>
<dbReference type="AlphaFoldDB" id="A0A072N376"/>
<keyword evidence="2" id="KW-1185">Reference proteome</keyword>
<protein>
    <recommendedName>
        <fullName evidence="3">Spermidine synthase</fullName>
    </recommendedName>
</protein>
<name>A0A072N376_9GAMM</name>
<dbReference type="EMBL" id="ANIE01000005">
    <property type="protein sequence ID" value="KEF31418.1"/>
    <property type="molecule type" value="Genomic_DNA"/>
</dbReference>
<dbReference type="OrthoDB" id="9793351at2"/>
<organism evidence="1 2">
    <name type="scientific">Marinobacter nitratireducens</name>
    <dbReference type="NCBI Taxonomy" id="1137280"/>
    <lineage>
        <taxon>Bacteria</taxon>
        <taxon>Pseudomonadati</taxon>
        <taxon>Pseudomonadota</taxon>
        <taxon>Gammaproteobacteria</taxon>
        <taxon>Pseudomonadales</taxon>
        <taxon>Marinobacteraceae</taxon>
        <taxon>Marinobacter</taxon>
    </lineage>
</organism>
<sequence length="243" mass="27055">MGLLFEQIDSQPSAIGEITLRRRRIPAISDRDVYEVKLGEEFLMSSMFVDAEIALSDIGLNAAEGESLRVVVGGLGLGYTAVAALQHERVDELLVVEYLEPVIRWHQQALVPLGADLNADSRSRYVHGSFFDLAVADPESGGFDPDAPGSTFDAILLDIDHSPRALLHDSSASFYTTENISRMARQLNPRGIFAMWSNEGEDDDFMKVLRQVFIDVECHVVTFFNPFQNRESFNTVYVARKPG</sequence>
<proteinExistence type="predicted"/>
<dbReference type="Proteomes" id="UP000035057">
    <property type="component" value="Unassembled WGS sequence"/>
</dbReference>
<evidence type="ECO:0000313" key="1">
    <source>
        <dbReference type="EMBL" id="KEF31418.1"/>
    </source>
</evidence>
<dbReference type="PATRIC" id="fig|1137280.3.peg.1583"/>
<gene>
    <name evidence="1" type="ORF">D777_01767</name>
</gene>